<dbReference type="GO" id="GO:0070042">
    <property type="term" value="F:rRNA (uridine-N3-)-methyltransferase activity"/>
    <property type="evidence" value="ECO:0007669"/>
    <property type="project" value="InterPro"/>
</dbReference>
<dbReference type="InterPro" id="IPR019446">
    <property type="entry name" value="BMT5-like"/>
</dbReference>
<feature type="compositionally biased region" description="Basic and acidic residues" evidence="1">
    <location>
        <begin position="361"/>
        <end position="388"/>
    </location>
</feature>
<keyword evidence="4" id="KW-1185">Reference proteome</keyword>
<name>A0AA38TV19_9ASTR</name>
<feature type="compositionally biased region" description="Basic and acidic residues" evidence="1">
    <location>
        <begin position="395"/>
        <end position="412"/>
    </location>
</feature>
<gene>
    <name evidence="3" type="ORF">OSB04_006071</name>
</gene>
<accession>A0AA38TV19</accession>
<feature type="region of interest" description="Disordered" evidence="1">
    <location>
        <begin position="468"/>
        <end position="489"/>
    </location>
</feature>
<comment type="caution">
    <text evidence="3">The sequence shown here is derived from an EMBL/GenBank/DDBJ whole genome shotgun (WGS) entry which is preliminary data.</text>
</comment>
<dbReference type="EMBL" id="JARYMX010000002">
    <property type="protein sequence ID" value="KAJ9560911.1"/>
    <property type="molecule type" value="Genomic_DNA"/>
</dbReference>
<evidence type="ECO:0000256" key="1">
    <source>
        <dbReference type="SAM" id="MobiDB-lite"/>
    </source>
</evidence>
<dbReference type="PANTHER" id="PTHR11538">
    <property type="entry name" value="PHENYLALANYL-TRNA SYNTHETASE"/>
    <property type="match status" value="1"/>
</dbReference>
<sequence>MAANSIPMAVAFELQPPTKVVFRNRIVMIHRVKSYSSNQHILLVGKGDFSLGIVLQNNYPHFSFSLSLATSFQSGENMVPTTIDSYHDAIVKHKKAQGNLELLKQLGSQVFHGVDATTMAANFSLCRQMYDRIIFNYPTPSTAESLKYDHVKRVTPEARSWVPRQCNQDVVAMYREGSRDAPDPIPVQRMGGHQNRLPMWFGDCRDFNFGDYPGYTNKRGGRSKPDKPFPLELSKTFEFLPLGISFRMLSFKKTKVGFRNKIVRIHRVKSYSSNQHILLVGDGDFSFSLSLAISFQSSENMVPTTIRSYRNLSMHLFQNPASINDAIVKHKKAQGNLELLKQLGAQAPPPPPTPSSLLPQSHDRAGLPNDVEDRSPKSHDLPKPKSEDAEVSMPKFDDSPKSPKSPKSREVEEAIEAAIRGSTIHDSDTKSPKSPKSCEAEEAIEVAIRSSTIHDSDTNFPPLFDSSKVSAKNHDSTVDTAPSFVGGGDRTGACPSVFVDDDDSGLDLLFEEGEKAMAALTEADKADYTAVVDNYEFS</sequence>
<dbReference type="AlphaFoldDB" id="A0AA38TV19"/>
<feature type="domain" description="25S rRNA (uridine-N(3))-methyltransferase BMT5-like" evidence="2">
    <location>
        <begin position="278"/>
        <end position="315"/>
    </location>
</feature>
<evidence type="ECO:0000313" key="3">
    <source>
        <dbReference type="EMBL" id="KAJ9560911.1"/>
    </source>
</evidence>
<feature type="domain" description="25S rRNA (uridine-N(3))-methyltransferase BMT5-like" evidence="2">
    <location>
        <begin position="62"/>
        <end position="143"/>
    </location>
</feature>
<protein>
    <recommendedName>
        <fullName evidence="2">25S rRNA (uridine-N(3))-methyltransferase BMT5-like domain-containing protein</fullName>
    </recommendedName>
</protein>
<reference evidence="3" key="1">
    <citation type="submission" date="2023-03" db="EMBL/GenBank/DDBJ databases">
        <title>Chromosome-scale reference genome and RAD-based genetic map of yellow starthistle (Centaurea solstitialis) reveal putative structural variation and QTLs associated with invader traits.</title>
        <authorList>
            <person name="Reatini B."/>
            <person name="Cang F.A."/>
            <person name="Jiang Q."/>
            <person name="Mckibben M.T.W."/>
            <person name="Barker M.S."/>
            <person name="Rieseberg L.H."/>
            <person name="Dlugosch K.M."/>
        </authorList>
    </citation>
    <scope>NUCLEOTIDE SEQUENCE</scope>
    <source>
        <strain evidence="3">CAN-66</strain>
        <tissue evidence="3">Leaf</tissue>
    </source>
</reference>
<feature type="region of interest" description="Disordered" evidence="1">
    <location>
        <begin position="343"/>
        <end position="440"/>
    </location>
</feature>
<proteinExistence type="predicted"/>
<organism evidence="3 4">
    <name type="scientific">Centaurea solstitialis</name>
    <name type="common">yellow star-thistle</name>
    <dbReference type="NCBI Taxonomy" id="347529"/>
    <lineage>
        <taxon>Eukaryota</taxon>
        <taxon>Viridiplantae</taxon>
        <taxon>Streptophyta</taxon>
        <taxon>Embryophyta</taxon>
        <taxon>Tracheophyta</taxon>
        <taxon>Spermatophyta</taxon>
        <taxon>Magnoliopsida</taxon>
        <taxon>eudicotyledons</taxon>
        <taxon>Gunneridae</taxon>
        <taxon>Pentapetalae</taxon>
        <taxon>asterids</taxon>
        <taxon>campanulids</taxon>
        <taxon>Asterales</taxon>
        <taxon>Asteraceae</taxon>
        <taxon>Carduoideae</taxon>
        <taxon>Cardueae</taxon>
        <taxon>Centaureinae</taxon>
        <taxon>Centaurea</taxon>
    </lineage>
</organism>
<dbReference type="PANTHER" id="PTHR11538:SF26">
    <property type="entry name" value="FERREDOXIN-FOLD ANTICODON-BINDING DOMAIN-CONTAINING PROTEIN 1"/>
    <property type="match status" value="1"/>
</dbReference>
<dbReference type="Proteomes" id="UP001172457">
    <property type="component" value="Chromosome 2"/>
</dbReference>
<evidence type="ECO:0000259" key="2">
    <source>
        <dbReference type="Pfam" id="PF10354"/>
    </source>
</evidence>
<evidence type="ECO:0000313" key="4">
    <source>
        <dbReference type="Proteomes" id="UP001172457"/>
    </source>
</evidence>
<dbReference type="GO" id="GO:0070475">
    <property type="term" value="P:rRNA base methylation"/>
    <property type="evidence" value="ECO:0007669"/>
    <property type="project" value="InterPro"/>
</dbReference>
<dbReference type="Pfam" id="PF10354">
    <property type="entry name" value="BMT5-like"/>
    <property type="match status" value="2"/>
</dbReference>
<feature type="compositionally biased region" description="Basic and acidic residues" evidence="1">
    <location>
        <begin position="423"/>
        <end position="439"/>
    </location>
</feature>
<dbReference type="GO" id="GO:0005737">
    <property type="term" value="C:cytoplasm"/>
    <property type="evidence" value="ECO:0007669"/>
    <property type="project" value="TreeGrafter"/>
</dbReference>